<dbReference type="REBASE" id="58784">
    <property type="entry name" value="Pde3688ORF2437P"/>
</dbReference>
<evidence type="ECO:0000313" key="8">
    <source>
        <dbReference type="Proteomes" id="UP000010862"/>
    </source>
</evidence>
<feature type="domain" description="Type II methyltransferase M.TaqI-like" evidence="6">
    <location>
        <begin position="561"/>
        <end position="833"/>
    </location>
</feature>
<protein>
    <recommendedName>
        <fullName evidence="1">site-specific DNA-methyltransferase (adenine-specific)</fullName>
        <ecNumber evidence="1">2.1.1.72</ecNumber>
    </recommendedName>
</protein>
<dbReference type="GO" id="GO:0009007">
    <property type="term" value="F:site-specific DNA-methyltransferase (adenine-specific) activity"/>
    <property type="evidence" value="ECO:0007669"/>
    <property type="project" value="UniProtKB-EC"/>
</dbReference>
<keyword evidence="2" id="KW-0489">Methyltransferase</keyword>
<accession>L0JGJ5</accession>
<dbReference type="InterPro" id="IPR050953">
    <property type="entry name" value="N4_N6_ade-DNA_methylase"/>
</dbReference>
<dbReference type="RefSeq" id="WP_015310531.1">
    <property type="nucleotide sequence ID" value="NC_019968.1"/>
</dbReference>
<comment type="catalytic activity">
    <reaction evidence="5">
        <text>a 2'-deoxyadenosine in DNA + S-adenosyl-L-methionine = an N(6)-methyl-2'-deoxyadenosine in DNA + S-adenosyl-L-homocysteine + H(+)</text>
        <dbReference type="Rhea" id="RHEA:15197"/>
        <dbReference type="Rhea" id="RHEA-COMP:12418"/>
        <dbReference type="Rhea" id="RHEA-COMP:12419"/>
        <dbReference type="ChEBI" id="CHEBI:15378"/>
        <dbReference type="ChEBI" id="CHEBI:57856"/>
        <dbReference type="ChEBI" id="CHEBI:59789"/>
        <dbReference type="ChEBI" id="CHEBI:90615"/>
        <dbReference type="ChEBI" id="CHEBI:90616"/>
        <dbReference type="EC" id="2.1.1.72"/>
    </reaction>
</comment>
<dbReference type="PANTHER" id="PTHR33841">
    <property type="entry name" value="DNA METHYLTRANSFERASE YEEA-RELATED"/>
    <property type="match status" value="1"/>
</dbReference>
<organism evidence="7 8">
    <name type="scientific">Prevotella dentalis (strain ATCC 49559 / DSM 3688 / JCM 13448 / NCTC 12043 / ES 2772)</name>
    <name type="common">Mitsuokella dentalis</name>
    <dbReference type="NCBI Taxonomy" id="908937"/>
    <lineage>
        <taxon>Bacteria</taxon>
        <taxon>Pseudomonadati</taxon>
        <taxon>Bacteroidota</taxon>
        <taxon>Bacteroidia</taxon>
        <taxon>Bacteroidales</taxon>
        <taxon>Prevotellaceae</taxon>
        <taxon>Prevotella</taxon>
    </lineage>
</organism>
<dbReference type="HOGENOM" id="CLU_002881_0_0_10"/>
<dbReference type="EC" id="2.1.1.72" evidence="1"/>
<dbReference type="Gene3D" id="3.40.50.150">
    <property type="entry name" value="Vaccinia Virus protein VP39"/>
    <property type="match status" value="2"/>
</dbReference>
<dbReference type="Pfam" id="PF07669">
    <property type="entry name" value="Eco57I"/>
    <property type="match status" value="1"/>
</dbReference>
<evidence type="ECO:0000256" key="5">
    <source>
        <dbReference type="ARBA" id="ARBA00047942"/>
    </source>
</evidence>
<reference evidence="7" key="1">
    <citation type="submission" date="2012-02" db="EMBL/GenBank/DDBJ databases">
        <title>Complete sequence of chromosome 2 of Prevotella dentalis DSM 3688.</title>
        <authorList>
            <consortium name="US DOE Joint Genome Institute (JGI-PGF)"/>
            <person name="Lucas S."/>
            <person name="Copeland A."/>
            <person name="Lapidus A."/>
            <person name="Glavina del Rio T."/>
            <person name="Dalin E."/>
            <person name="Tice H."/>
            <person name="Bruce D."/>
            <person name="Goodwin L."/>
            <person name="Pitluck S."/>
            <person name="Peters L."/>
            <person name="Mikhailova N."/>
            <person name="Chertkov O."/>
            <person name="Kyrpides N."/>
            <person name="Mavromatis K."/>
            <person name="Ivanova N."/>
            <person name="Brettin T."/>
            <person name="Detter J.C."/>
            <person name="Han C."/>
            <person name="Larimer F."/>
            <person name="Land M."/>
            <person name="Hauser L."/>
            <person name="Markowitz V."/>
            <person name="Cheng J.-F."/>
            <person name="Hugenholtz P."/>
            <person name="Woyke T."/>
            <person name="Wu D."/>
            <person name="Gronow S."/>
            <person name="Wellnitz S."/>
            <person name="Brambilla E."/>
            <person name="Klenk H.-P."/>
            <person name="Eisen J.A."/>
        </authorList>
    </citation>
    <scope>NUCLEOTIDE SEQUENCE</scope>
    <source>
        <strain evidence="7">DSM 3688</strain>
    </source>
</reference>
<dbReference type="EMBL" id="CP003369">
    <property type="protein sequence ID" value="AGB29687.1"/>
    <property type="molecule type" value="Genomic_DNA"/>
</dbReference>
<evidence type="ECO:0000259" key="6">
    <source>
        <dbReference type="Pfam" id="PF07669"/>
    </source>
</evidence>
<dbReference type="GO" id="GO:0032259">
    <property type="term" value="P:methylation"/>
    <property type="evidence" value="ECO:0007669"/>
    <property type="project" value="UniProtKB-KW"/>
</dbReference>
<dbReference type="OrthoDB" id="32195at2"/>
<evidence type="ECO:0000256" key="1">
    <source>
        <dbReference type="ARBA" id="ARBA00011900"/>
    </source>
</evidence>
<evidence type="ECO:0000256" key="2">
    <source>
        <dbReference type="ARBA" id="ARBA00022603"/>
    </source>
</evidence>
<proteinExistence type="predicted"/>
<dbReference type="SUPFAM" id="SSF53335">
    <property type="entry name" value="S-adenosyl-L-methionine-dependent methyltransferases"/>
    <property type="match status" value="1"/>
</dbReference>
<dbReference type="Proteomes" id="UP000010862">
    <property type="component" value="Chromosome 2"/>
</dbReference>
<dbReference type="KEGG" id="pdt:Prede_2437"/>
<dbReference type="PATRIC" id="fig|908937.9.peg.2569"/>
<evidence type="ECO:0000313" key="7">
    <source>
        <dbReference type="EMBL" id="AGB29687.1"/>
    </source>
</evidence>
<evidence type="ECO:0000256" key="4">
    <source>
        <dbReference type="ARBA" id="ARBA00022691"/>
    </source>
</evidence>
<keyword evidence="3" id="KW-0808">Transferase</keyword>
<dbReference type="PANTHER" id="PTHR33841:SF1">
    <property type="entry name" value="DNA METHYLTRANSFERASE A"/>
    <property type="match status" value="1"/>
</dbReference>
<evidence type="ECO:0000256" key="3">
    <source>
        <dbReference type="ARBA" id="ARBA00022679"/>
    </source>
</evidence>
<dbReference type="InterPro" id="IPR011639">
    <property type="entry name" value="MethylTrfase_TaqI-like_dom"/>
</dbReference>
<dbReference type="InterPro" id="IPR029063">
    <property type="entry name" value="SAM-dependent_MTases_sf"/>
</dbReference>
<gene>
    <name evidence="7" type="ordered locus">Prede_2437</name>
</gene>
<keyword evidence="8" id="KW-1185">Reference proteome</keyword>
<keyword evidence="4" id="KW-0949">S-adenosyl-L-methionine</keyword>
<dbReference type="GO" id="GO:0006304">
    <property type="term" value="P:DNA modification"/>
    <property type="evidence" value="ECO:0007669"/>
    <property type="project" value="InterPro"/>
</dbReference>
<name>L0JGJ5_PREDD</name>
<sequence>MDYTSIHIYGHLLSDDILHEIETDASMVGNREQDFNLDVNLTAKIDNAWSSLRNDWSLFCGRNLIRDPYGTKSVRRLMERFFSSLDYQLNYQPHNVEVGERSFDITYLAPELDNMPVIIVGDKTGDVQLDTLDKCTLDIRAKGGRRQKSPHATMLDYLNNTEHVYGIVTNGQVLRIIRNTGQLVKLTYAEFDLRRMVEEDHYAEFVLMFRLLHSSRFIHTGDDPCVLEQWFNRSVESGNRIRAGLSDAVQKAMEILGLAIVCGEGDGNKVFREAFLDGKVNAAELNKELIHFIYRLLFLFIIEDRNLVYRFGDPYKDPDYEQKAHCLEIYRKYYAVSRLRHLSELPHLRNARYHDLWEGLMDSFHLFEDESFGAPLFIKPLGGTLFNPNTLHWIKQCTIGNDRLLAAFNCLNEFLDDKQNRVKINYSALDVEEFGSVYEGILEMRAVIIPGQADYDWQFTFGAGLDRKSSSSYYTRPDLVQSLIRTTLEPVIKERIAQCTTPEEQVQSLLSMKVCDAASGSGHIVLAMARTIAWYVCSIRTGEDNPASLDYRDALREVIQKCVYAVDYNPDAVELCKVVLWIEGYCAGKPLSFLDHHIRCGNSVVGVTDLQMLIDGVPAEAFTADSNDTKRELKKLNAEAIKQANAHGHDGIFAGEEDPFGISEMSTEQIGLAEKVAFISHLPEDTMEQEEIKKQRWENLMRSARVDCLREACNIYTYAFYHTAKHEELYKKNDETEGSPEHLLAEPQVPYSKTVYRALQQIDVMERMEKGLSVPRYYLPLTSNFKSEVYREAEKHRYFHWCIEFPDVFVNNGKFDVMCGNPPWDKIKVEDKKWFERQGRSDIVNAGTAAQRKKAIAELPASDPALFQNYQEALADAEAMSRFVRFGGRFPLTAMGDIDLYPLFAEHCFNCSREAWGLVVPLGIAVNDSNKKFFGVLVEENCLYSFFCFENKERLFDIDSTIKFCLLTAKQKQDMPREVTGGFYLTRLDHLLDPNRIYKLNTEDFIRLNPNTKTCSIFRTARDARLTAKIYRNAQVLIDEDKCSNLWEVKFGRMIDMSNDSHLFRTYQQLTEEGAVLDGNKFLLDRKVYVPLYEGKMIGLYNHHYGINPIFGSHPNNASLPLPPINVLMDTHSSIVPYYWIRQEEVAKRLIKTNRQGELIWEWKHKWLIAIKDIGRTGVARTFITSLIPDACGVGHTATLLYEERGCMPAALLLAMMSSIVFDFVAKQKNGGNHMSIFVIKQLPFLSPEQISTAMARMIIERVTELCYFNHDLDGWMEEVWSDGGMTEELQTAILARLDACNGGTHTEPEPFIYNEGRRSVAQAELDAIFAHLYGLSTEDLRYILDPEDVCGPGCINETFRVLKDREVRELGEYRTKRLVMDAWKKFKFNE</sequence>